<organism evidence="13 14">
    <name type="scientific">Candidatus Acidifodinimicrobium mancum</name>
    <dbReference type="NCBI Taxonomy" id="2898728"/>
    <lineage>
        <taxon>Archaea</taxon>
        <taxon>Candidatus Parvarchaeota</taxon>
        <taxon>Candidatus Acidifodinimicrobiaceae</taxon>
        <taxon>Candidatus Acidifodinimicrobium</taxon>
    </lineage>
</organism>
<dbReference type="EC" id="3.4.24.-" evidence="11"/>
<keyword evidence="3 11" id="KW-0645">Protease</keyword>
<keyword evidence="2 11" id="KW-1003">Cell membrane</keyword>
<dbReference type="HAMAP" id="MF_00188">
    <property type="entry name" value="Pept_M48_protease_HtpX"/>
    <property type="match status" value="1"/>
</dbReference>
<evidence type="ECO:0000313" key="14">
    <source>
        <dbReference type="Proteomes" id="UP000763484"/>
    </source>
</evidence>
<dbReference type="GO" id="GO:0005886">
    <property type="term" value="C:plasma membrane"/>
    <property type="evidence" value="ECO:0007669"/>
    <property type="project" value="UniProtKB-SubCell"/>
</dbReference>
<keyword evidence="4 11" id="KW-0812">Transmembrane</keyword>
<feature type="transmembrane region" description="Helical" evidence="11">
    <location>
        <begin position="31"/>
        <end position="52"/>
    </location>
</feature>
<dbReference type="PANTHER" id="PTHR43221">
    <property type="entry name" value="PROTEASE HTPX"/>
    <property type="match status" value="1"/>
</dbReference>
<dbReference type="EMBL" id="JADFAQ010000014">
    <property type="protein sequence ID" value="MBE5727951.1"/>
    <property type="molecule type" value="Genomic_DNA"/>
</dbReference>
<dbReference type="Gene3D" id="3.30.2010.10">
    <property type="entry name" value="Metalloproteases ('zincins'), catalytic domain"/>
    <property type="match status" value="1"/>
</dbReference>
<evidence type="ECO:0000256" key="1">
    <source>
        <dbReference type="ARBA" id="ARBA00009779"/>
    </source>
</evidence>
<feature type="active site" evidence="11">
    <location>
        <position position="136"/>
    </location>
</feature>
<protein>
    <recommendedName>
        <fullName evidence="11">Protease HtpX homolog</fullName>
        <ecNumber evidence="11">3.4.24.-</ecNumber>
    </recommendedName>
</protein>
<dbReference type="InterPro" id="IPR001915">
    <property type="entry name" value="Peptidase_M48"/>
</dbReference>
<dbReference type="InterPro" id="IPR022919">
    <property type="entry name" value="Pept_M48_protease_HtpX"/>
</dbReference>
<dbReference type="Pfam" id="PF01435">
    <property type="entry name" value="Peptidase_M48"/>
    <property type="match status" value="1"/>
</dbReference>
<evidence type="ECO:0000313" key="13">
    <source>
        <dbReference type="EMBL" id="MBE5727951.1"/>
    </source>
</evidence>
<sequence>MLQIKLFLLFSVLAVLLVVIGGIIGYLFGDILLFTSIFLVLAIGLNLYSYFYSDKLALRMTKSKLVTETEEPRLYGIVKKVADKVNIDMPKVGVMDTNTPNAFATGRDEKHSVVVATRGILNMLNDDELEAVIGHEIGHITNRDILISTIAATIATMIAYVGNLILFSEIFGGEQRNNNTGILLLVAAILIPIGATFVQLGISRSRESNADITSVKTVRKPDALISALRKISDIKPTQSFRNKNNVGAFSSLFIVNNFSSHTLMNLFSTHPSLEKRIADITKAREDLGI</sequence>
<evidence type="ECO:0000256" key="2">
    <source>
        <dbReference type="ARBA" id="ARBA00022475"/>
    </source>
</evidence>
<evidence type="ECO:0000256" key="7">
    <source>
        <dbReference type="ARBA" id="ARBA00022833"/>
    </source>
</evidence>
<dbReference type="PANTHER" id="PTHR43221:SF2">
    <property type="entry name" value="PROTEASE HTPX HOMOLOG"/>
    <property type="match status" value="1"/>
</dbReference>
<comment type="subcellular location">
    <subcellularLocation>
        <location evidence="11">Cell membrane</location>
        <topology evidence="11">Multi-pass membrane protein</topology>
    </subcellularLocation>
</comment>
<evidence type="ECO:0000256" key="11">
    <source>
        <dbReference type="HAMAP-Rule" id="MF_00188"/>
    </source>
</evidence>
<keyword evidence="10 11" id="KW-0472">Membrane</keyword>
<proteinExistence type="inferred from homology"/>
<evidence type="ECO:0000256" key="10">
    <source>
        <dbReference type="ARBA" id="ARBA00023136"/>
    </source>
</evidence>
<keyword evidence="6 11" id="KW-0378">Hydrolase</keyword>
<evidence type="ECO:0000256" key="3">
    <source>
        <dbReference type="ARBA" id="ARBA00022670"/>
    </source>
</evidence>
<feature type="binding site" evidence="11">
    <location>
        <position position="139"/>
    </location>
    <ligand>
        <name>Zn(2+)</name>
        <dbReference type="ChEBI" id="CHEBI:29105"/>
        <note>catalytic</note>
    </ligand>
</feature>
<name>A0A8T3UQR3_9ARCH</name>
<dbReference type="AlphaFoldDB" id="A0A8T3UQR3"/>
<dbReference type="Proteomes" id="UP000763484">
    <property type="component" value="Unassembled WGS sequence"/>
</dbReference>
<feature type="binding site" evidence="11">
    <location>
        <position position="207"/>
    </location>
    <ligand>
        <name>Zn(2+)</name>
        <dbReference type="ChEBI" id="CHEBI:29105"/>
        <note>catalytic</note>
    </ligand>
</feature>
<keyword evidence="8 11" id="KW-1133">Transmembrane helix</keyword>
<comment type="similarity">
    <text evidence="1 11">Belongs to the peptidase M48B family.</text>
</comment>
<dbReference type="GO" id="GO:0008270">
    <property type="term" value="F:zinc ion binding"/>
    <property type="evidence" value="ECO:0007669"/>
    <property type="project" value="UniProtKB-UniRule"/>
</dbReference>
<comment type="cofactor">
    <cofactor evidence="11">
        <name>Zn(2+)</name>
        <dbReference type="ChEBI" id="CHEBI:29105"/>
    </cofactor>
    <text evidence="11">Binds 1 zinc ion per subunit.</text>
</comment>
<dbReference type="GO" id="GO:0004222">
    <property type="term" value="F:metalloendopeptidase activity"/>
    <property type="evidence" value="ECO:0007669"/>
    <property type="project" value="UniProtKB-UniRule"/>
</dbReference>
<dbReference type="GO" id="GO:0006508">
    <property type="term" value="P:proteolysis"/>
    <property type="evidence" value="ECO:0007669"/>
    <property type="project" value="UniProtKB-KW"/>
</dbReference>
<gene>
    <name evidence="11" type="primary">htpX</name>
    <name evidence="13" type="ORF">IHE50_00855</name>
</gene>
<evidence type="ECO:0000256" key="4">
    <source>
        <dbReference type="ARBA" id="ARBA00022692"/>
    </source>
</evidence>
<evidence type="ECO:0000259" key="12">
    <source>
        <dbReference type="Pfam" id="PF01435"/>
    </source>
</evidence>
<evidence type="ECO:0000256" key="6">
    <source>
        <dbReference type="ARBA" id="ARBA00022801"/>
    </source>
</evidence>
<keyword evidence="9 11" id="KW-0482">Metalloprotease</keyword>
<keyword evidence="7 11" id="KW-0862">Zinc</keyword>
<evidence type="ECO:0000256" key="5">
    <source>
        <dbReference type="ARBA" id="ARBA00022723"/>
    </source>
</evidence>
<reference evidence="13 14" key="1">
    <citation type="submission" date="2020-09" db="EMBL/GenBank/DDBJ databases">
        <title>Genomic characterization of a novel Parvarchaeota family in acid mine drainage sediments.</title>
        <authorList>
            <person name="Luo Z.-H."/>
        </authorList>
    </citation>
    <scope>NUCLEOTIDE SEQUENCE [LARGE SCALE GENOMIC DNA]</scope>
    <source>
        <strain evidence="13">TL1-5_bins.178</strain>
    </source>
</reference>
<keyword evidence="5 11" id="KW-0479">Metal-binding</keyword>
<feature type="transmembrane region" description="Helical" evidence="11">
    <location>
        <begin position="180"/>
        <end position="202"/>
    </location>
</feature>
<feature type="domain" description="Peptidase M48" evidence="12">
    <location>
        <begin position="70"/>
        <end position="282"/>
    </location>
</feature>
<accession>A0A8T3UQR3</accession>
<comment type="caution">
    <text evidence="13">The sequence shown here is derived from an EMBL/GenBank/DDBJ whole genome shotgun (WGS) entry which is preliminary data.</text>
</comment>
<feature type="binding site" evidence="11">
    <location>
        <position position="135"/>
    </location>
    <ligand>
        <name>Zn(2+)</name>
        <dbReference type="ChEBI" id="CHEBI:29105"/>
        <note>catalytic</note>
    </ligand>
</feature>
<dbReference type="InterPro" id="IPR050083">
    <property type="entry name" value="HtpX_protease"/>
</dbReference>
<evidence type="ECO:0000256" key="9">
    <source>
        <dbReference type="ARBA" id="ARBA00023049"/>
    </source>
</evidence>
<feature type="transmembrane region" description="Helical" evidence="11">
    <location>
        <begin position="145"/>
        <end position="168"/>
    </location>
</feature>
<evidence type="ECO:0000256" key="8">
    <source>
        <dbReference type="ARBA" id="ARBA00022989"/>
    </source>
</evidence>